<dbReference type="Pfam" id="PF00069">
    <property type="entry name" value="Pkinase"/>
    <property type="match status" value="1"/>
</dbReference>
<reference evidence="4" key="1">
    <citation type="journal article" date="2018" name="Nat. Microbiol.">
        <title>Leveraging single-cell genomics to expand the fungal tree of life.</title>
        <authorList>
            <person name="Ahrendt S.R."/>
            <person name="Quandt C.A."/>
            <person name="Ciobanu D."/>
            <person name="Clum A."/>
            <person name="Salamov A."/>
            <person name="Andreopoulos B."/>
            <person name="Cheng J.F."/>
            <person name="Woyke T."/>
            <person name="Pelin A."/>
            <person name="Henrissat B."/>
            <person name="Reynolds N.K."/>
            <person name="Benny G.L."/>
            <person name="Smith M.E."/>
            <person name="James T.Y."/>
            <person name="Grigoriev I.V."/>
        </authorList>
    </citation>
    <scope>NUCLEOTIDE SEQUENCE [LARGE SCALE GENOMIC DNA]</scope>
    <source>
        <strain evidence="4">RSA 1356</strain>
    </source>
</reference>
<dbReference type="OrthoDB" id="4062651at2759"/>
<evidence type="ECO:0000313" key="4">
    <source>
        <dbReference type="Proteomes" id="UP000271241"/>
    </source>
</evidence>
<dbReference type="PROSITE" id="PS50011">
    <property type="entry name" value="PROTEIN_KINASE_DOM"/>
    <property type="match status" value="1"/>
</dbReference>
<feature type="domain" description="Protein kinase" evidence="2">
    <location>
        <begin position="9"/>
        <end position="341"/>
    </location>
</feature>
<name>A0A4P9XJL3_9FUNG</name>
<dbReference type="InterPro" id="IPR000719">
    <property type="entry name" value="Prot_kinase_dom"/>
</dbReference>
<gene>
    <name evidence="3" type="ORF">THASP1DRAFT_25634</name>
</gene>
<proteinExistence type="predicted"/>
<evidence type="ECO:0000256" key="1">
    <source>
        <dbReference type="SAM" id="SignalP"/>
    </source>
</evidence>
<sequence length="375" mass="41866">MKFALVTLFLAATAIALEYGGDVYASPARRVARNVEPAIFSDLSDVSNLTVTKELPQSNSFAYHARVKYNGKDGMIGCSSRESTKKRMMRVAEHLSNGTNIPGLTFVSDNTFPKVENITVMVEKRHCVLTTWPVSVSLKEYVQDMTPAQKDKKLPAIFVQVISALKYLANMGFLYDTIGPESIMIRSNMASEVPDVVVADLHHIWGNYGVSKTEQCTALQQAYEPENFKNERGYLPPEDYNFSGEVFMEKRISWMLGATIYDSLAGMPPYGFTKTPGGVIPWESGRIWEVMKDLRTSGNNTYPPVKTSNQQLLTLMETLLTCNPQNRTAIKMLELDAVKRLADGSGVKLIPEIIKADPWEMLKSALRIINPFARS</sequence>
<dbReference type="InterPro" id="IPR011009">
    <property type="entry name" value="Kinase-like_dom_sf"/>
</dbReference>
<evidence type="ECO:0000313" key="3">
    <source>
        <dbReference type="EMBL" id="RKP05958.1"/>
    </source>
</evidence>
<dbReference type="Gene3D" id="1.10.510.10">
    <property type="entry name" value="Transferase(Phosphotransferase) domain 1"/>
    <property type="match status" value="1"/>
</dbReference>
<protein>
    <recommendedName>
        <fullName evidence="2">Protein kinase domain-containing protein</fullName>
    </recommendedName>
</protein>
<dbReference type="EMBL" id="KZ992989">
    <property type="protein sequence ID" value="RKP05958.1"/>
    <property type="molecule type" value="Genomic_DNA"/>
</dbReference>
<evidence type="ECO:0000259" key="2">
    <source>
        <dbReference type="PROSITE" id="PS50011"/>
    </source>
</evidence>
<accession>A0A4P9XJL3</accession>
<dbReference type="GO" id="GO:0005524">
    <property type="term" value="F:ATP binding"/>
    <property type="evidence" value="ECO:0007669"/>
    <property type="project" value="InterPro"/>
</dbReference>
<dbReference type="GO" id="GO:0004672">
    <property type="term" value="F:protein kinase activity"/>
    <property type="evidence" value="ECO:0007669"/>
    <property type="project" value="InterPro"/>
</dbReference>
<dbReference type="Proteomes" id="UP000271241">
    <property type="component" value="Unassembled WGS sequence"/>
</dbReference>
<organism evidence="3 4">
    <name type="scientific">Thamnocephalis sphaerospora</name>
    <dbReference type="NCBI Taxonomy" id="78915"/>
    <lineage>
        <taxon>Eukaryota</taxon>
        <taxon>Fungi</taxon>
        <taxon>Fungi incertae sedis</taxon>
        <taxon>Zoopagomycota</taxon>
        <taxon>Zoopagomycotina</taxon>
        <taxon>Zoopagomycetes</taxon>
        <taxon>Zoopagales</taxon>
        <taxon>Sigmoideomycetaceae</taxon>
        <taxon>Thamnocephalis</taxon>
    </lineage>
</organism>
<dbReference type="SUPFAM" id="SSF56112">
    <property type="entry name" value="Protein kinase-like (PK-like)"/>
    <property type="match status" value="1"/>
</dbReference>
<feature type="signal peptide" evidence="1">
    <location>
        <begin position="1"/>
        <end position="16"/>
    </location>
</feature>
<keyword evidence="4" id="KW-1185">Reference proteome</keyword>
<keyword evidence="1" id="KW-0732">Signal</keyword>
<feature type="chain" id="PRO_5020460193" description="Protein kinase domain-containing protein" evidence="1">
    <location>
        <begin position="17"/>
        <end position="375"/>
    </location>
</feature>
<dbReference type="AlphaFoldDB" id="A0A4P9XJL3"/>